<comment type="caution">
    <text evidence="1">The sequence shown here is derived from an EMBL/GenBank/DDBJ whole genome shotgun (WGS) entry which is preliminary data.</text>
</comment>
<name>A0ACC2FH19_DALPE</name>
<sequence length="81" mass="8934">MKTLILTTVLLLLVCSSQVHSLRCFTCDPNNPENCMVVSECPTTSKYCRTVMTATTKARSCEETCEPGNNIYCCQGDLCDT</sequence>
<organism evidence="1 2">
    <name type="scientific">Dallia pectoralis</name>
    <name type="common">Alaska blackfish</name>
    <dbReference type="NCBI Taxonomy" id="75939"/>
    <lineage>
        <taxon>Eukaryota</taxon>
        <taxon>Metazoa</taxon>
        <taxon>Chordata</taxon>
        <taxon>Craniata</taxon>
        <taxon>Vertebrata</taxon>
        <taxon>Euteleostomi</taxon>
        <taxon>Actinopterygii</taxon>
        <taxon>Neopterygii</taxon>
        <taxon>Teleostei</taxon>
        <taxon>Protacanthopterygii</taxon>
        <taxon>Esociformes</taxon>
        <taxon>Umbridae</taxon>
        <taxon>Dallia</taxon>
    </lineage>
</organism>
<keyword evidence="2" id="KW-1185">Reference proteome</keyword>
<evidence type="ECO:0000313" key="2">
    <source>
        <dbReference type="Proteomes" id="UP001157502"/>
    </source>
</evidence>
<protein>
    <submittedName>
        <fullName evidence="1">Uncharacterized protein</fullName>
    </submittedName>
</protein>
<gene>
    <name evidence="1" type="ORF">DPEC_G00302390</name>
</gene>
<reference evidence="1" key="1">
    <citation type="submission" date="2021-05" db="EMBL/GenBank/DDBJ databases">
        <authorList>
            <person name="Pan Q."/>
            <person name="Jouanno E."/>
            <person name="Zahm M."/>
            <person name="Klopp C."/>
            <person name="Cabau C."/>
            <person name="Louis A."/>
            <person name="Berthelot C."/>
            <person name="Parey E."/>
            <person name="Roest Crollius H."/>
            <person name="Montfort J."/>
            <person name="Robinson-Rechavi M."/>
            <person name="Bouchez O."/>
            <person name="Lampietro C."/>
            <person name="Lopez Roques C."/>
            <person name="Donnadieu C."/>
            <person name="Postlethwait J."/>
            <person name="Bobe J."/>
            <person name="Dillon D."/>
            <person name="Chandos A."/>
            <person name="von Hippel F."/>
            <person name="Guiguen Y."/>
        </authorList>
    </citation>
    <scope>NUCLEOTIDE SEQUENCE</scope>
    <source>
        <strain evidence="1">YG-Jan2019</strain>
    </source>
</reference>
<accession>A0ACC2FH19</accession>
<evidence type="ECO:0000313" key="1">
    <source>
        <dbReference type="EMBL" id="KAJ7990631.1"/>
    </source>
</evidence>
<dbReference type="Proteomes" id="UP001157502">
    <property type="component" value="Chromosome 28"/>
</dbReference>
<dbReference type="EMBL" id="CM055755">
    <property type="protein sequence ID" value="KAJ7990631.1"/>
    <property type="molecule type" value="Genomic_DNA"/>
</dbReference>
<proteinExistence type="predicted"/>